<dbReference type="EMBL" id="JAWDGP010005269">
    <property type="protein sequence ID" value="KAK3758469.1"/>
    <property type="molecule type" value="Genomic_DNA"/>
</dbReference>
<keyword evidence="2" id="KW-1185">Reference proteome</keyword>
<dbReference type="Proteomes" id="UP001283361">
    <property type="component" value="Unassembled WGS sequence"/>
</dbReference>
<name>A0AAE0YWH7_9GAST</name>
<reference evidence="1" key="1">
    <citation type="journal article" date="2023" name="G3 (Bethesda)">
        <title>A reference genome for the long-term kleptoplast-retaining sea slug Elysia crispata morphotype clarki.</title>
        <authorList>
            <person name="Eastman K.E."/>
            <person name="Pendleton A.L."/>
            <person name="Shaikh M.A."/>
            <person name="Suttiyut T."/>
            <person name="Ogas R."/>
            <person name="Tomko P."/>
            <person name="Gavelis G."/>
            <person name="Widhalm J.R."/>
            <person name="Wisecaver J.H."/>
        </authorList>
    </citation>
    <scope>NUCLEOTIDE SEQUENCE</scope>
    <source>
        <strain evidence="1">ECLA1</strain>
    </source>
</reference>
<accession>A0AAE0YWH7</accession>
<organism evidence="1 2">
    <name type="scientific">Elysia crispata</name>
    <name type="common">lettuce slug</name>
    <dbReference type="NCBI Taxonomy" id="231223"/>
    <lineage>
        <taxon>Eukaryota</taxon>
        <taxon>Metazoa</taxon>
        <taxon>Spiralia</taxon>
        <taxon>Lophotrochozoa</taxon>
        <taxon>Mollusca</taxon>
        <taxon>Gastropoda</taxon>
        <taxon>Heterobranchia</taxon>
        <taxon>Euthyneura</taxon>
        <taxon>Panpulmonata</taxon>
        <taxon>Sacoglossa</taxon>
        <taxon>Placobranchoidea</taxon>
        <taxon>Plakobranchidae</taxon>
        <taxon>Elysia</taxon>
    </lineage>
</organism>
<protein>
    <submittedName>
        <fullName evidence="1">Uncharacterized protein</fullName>
    </submittedName>
</protein>
<gene>
    <name evidence="1" type="ORF">RRG08_058739</name>
</gene>
<dbReference type="AlphaFoldDB" id="A0AAE0YWH7"/>
<proteinExistence type="predicted"/>
<comment type="caution">
    <text evidence="1">The sequence shown here is derived from an EMBL/GenBank/DDBJ whole genome shotgun (WGS) entry which is preliminary data.</text>
</comment>
<evidence type="ECO:0000313" key="1">
    <source>
        <dbReference type="EMBL" id="KAK3758469.1"/>
    </source>
</evidence>
<sequence length="111" mass="12207">MILWPSDSDHISPSLTAIILDKPSSGRSTLNCPLIECLNITVVIASSPKTTLLRRPFIEDAVCYSQFSSPRLYKCSTQPGRGKQTWRITGAFPVDTGGTHRAARGELQLFD</sequence>
<evidence type="ECO:0000313" key="2">
    <source>
        <dbReference type="Proteomes" id="UP001283361"/>
    </source>
</evidence>